<sequence length="730" mass="81543">MSESESVPVENNVRKAASEEKAPADDKQDDGNSAAEERSDDEEPKLGLLYQPLELSGSRQRKKVERLDVSFRTAARERPPPEQGKGTPLGDCPRIEHNIKRERLESLNALHRLLFGHPGAPSEIKKNLRKFSGFPFEKDSAEYVKRQKMFAKLKKTAHKDLLGMLDLEKSDTIEECTDRILNFLLKPFENKKPLPPTKKGKKKSMTHASAGKGQTKKQKTATPKAEKGKASRKRPAKKTSTPVKWRKVAKKEESDEDDKSDEKEVPVPTERQLFVASQGTPEKDPVLLWLDGGPGCSAMVTVLKEHGPFRVADEGKSLVVNPYSWNKLANVLYLEAPASVGFSYDLAANYTSNDDSTVDDIRGALVDFFNKFGSLKANDFYLSGKGSAATYVAMLASRLLKDPKGIKLKEANLNSNPPCVTFDDVATYLNQPQVRKALHNVDSPMLWTPCSDRLLYATQYITLRDVIKQLVDSGQLKSLFYNGDTDLTCNVVGNQIFVDSLGYEVLSEYKPWKLGDQVSGYYQTYKGNVTFVTIKVANVLFLDAPAGSGYSYDATGNYTTDDERAADDTYLAIEDFFHKFSLYNTNDLYVVGQGHAATHVTLVVERLLEDPAVKLMVKEAGNIIGTPGLNMFNIYAKCEPSKNESDCLFESEESSDMCRRSKNWFVRHPGMADKDIRWSPSCLDTSEVAAYMNRQDVKTALHVDESPNQWVPCRAPDTEFQETSLPSHCK</sequence>
<keyword evidence="2" id="KW-1185">Reference proteome</keyword>
<accession>A0ACB8DJU2</accession>
<reference evidence="1" key="1">
    <citation type="submission" date="2020-05" db="EMBL/GenBank/DDBJ databases">
        <title>Large-scale comparative analyses of tick genomes elucidate their genetic diversity and vector capacities.</title>
        <authorList>
            <person name="Jia N."/>
            <person name="Wang J."/>
            <person name="Shi W."/>
            <person name="Du L."/>
            <person name="Sun Y."/>
            <person name="Zhan W."/>
            <person name="Jiang J."/>
            <person name="Wang Q."/>
            <person name="Zhang B."/>
            <person name="Ji P."/>
            <person name="Sakyi L.B."/>
            <person name="Cui X."/>
            <person name="Yuan T."/>
            <person name="Jiang B."/>
            <person name="Yang W."/>
            <person name="Lam T.T.-Y."/>
            <person name="Chang Q."/>
            <person name="Ding S."/>
            <person name="Wang X."/>
            <person name="Zhu J."/>
            <person name="Ruan X."/>
            <person name="Zhao L."/>
            <person name="Wei J."/>
            <person name="Que T."/>
            <person name="Du C."/>
            <person name="Cheng J."/>
            <person name="Dai P."/>
            <person name="Han X."/>
            <person name="Huang E."/>
            <person name="Gao Y."/>
            <person name="Liu J."/>
            <person name="Shao H."/>
            <person name="Ye R."/>
            <person name="Li L."/>
            <person name="Wei W."/>
            <person name="Wang X."/>
            <person name="Wang C."/>
            <person name="Yang T."/>
            <person name="Huo Q."/>
            <person name="Li W."/>
            <person name="Guo W."/>
            <person name="Chen H."/>
            <person name="Zhou L."/>
            <person name="Ni X."/>
            <person name="Tian J."/>
            <person name="Zhou Y."/>
            <person name="Sheng Y."/>
            <person name="Liu T."/>
            <person name="Pan Y."/>
            <person name="Xia L."/>
            <person name="Li J."/>
            <person name="Zhao F."/>
            <person name="Cao W."/>
        </authorList>
    </citation>
    <scope>NUCLEOTIDE SEQUENCE</scope>
    <source>
        <strain evidence="1">Dsil-2018</strain>
    </source>
</reference>
<name>A0ACB8DJU2_DERSI</name>
<evidence type="ECO:0000313" key="2">
    <source>
        <dbReference type="Proteomes" id="UP000821865"/>
    </source>
</evidence>
<dbReference type="EMBL" id="CM023480">
    <property type="protein sequence ID" value="KAH7970846.1"/>
    <property type="molecule type" value="Genomic_DNA"/>
</dbReference>
<comment type="caution">
    <text evidence="1">The sequence shown here is derived from an EMBL/GenBank/DDBJ whole genome shotgun (WGS) entry which is preliminary data.</text>
</comment>
<proteinExistence type="predicted"/>
<gene>
    <name evidence="1" type="ORF">HPB49_015932</name>
</gene>
<evidence type="ECO:0000313" key="1">
    <source>
        <dbReference type="EMBL" id="KAH7970846.1"/>
    </source>
</evidence>
<protein>
    <submittedName>
        <fullName evidence="1">Uncharacterized protein</fullName>
    </submittedName>
</protein>
<organism evidence="1 2">
    <name type="scientific">Dermacentor silvarum</name>
    <name type="common">Tick</name>
    <dbReference type="NCBI Taxonomy" id="543639"/>
    <lineage>
        <taxon>Eukaryota</taxon>
        <taxon>Metazoa</taxon>
        <taxon>Ecdysozoa</taxon>
        <taxon>Arthropoda</taxon>
        <taxon>Chelicerata</taxon>
        <taxon>Arachnida</taxon>
        <taxon>Acari</taxon>
        <taxon>Parasitiformes</taxon>
        <taxon>Ixodida</taxon>
        <taxon>Ixodoidea</taxon>
        <taxon>Ixodidae</taxon>
        <taxon>Rhipicephalinae</taxon>
        <taxon>Dermacentor</taxon>
    </lineage>
</organism>
<dbReference type="Proteomes" id="UP000821865">
    <property type="component" value="Chromosome 11"/>
</dbReference>